<gene>
    <name evidence="2" type="ORF">DMP12_08590</name>
</gene>
<dbReference type="PANTHER" id="PTHR36529:SF1">
    <property type="entry name" value="GLYCOSYLTRANSFERASE"/>
    <property type="match status" value="1"/>
</dbReference>
<evidence type="ECO:0000313" key="3">
    <source>
        <dbReference type="Proteomes" id="UP000285258"/>
    </source>
</evidence>
<dbReference type="EMBL" id="QIBW01000009">
    <property type="protein sequence ID" value="ROT89487.1"/>
    <property type="molecule type" value="Genomic_DNA"/>
</dbReference>
<dbReference type="Gene3D" id="3.90.550.10">
    <property type="entry name" value="Spore Coat Polysaccharide Biosynthesis Protein SpsA, Chain A"/>
    <property type="match status" value="1"/>
</dbReference>
<dbReference type="InterPro" id="IPR018641">
    <property type="entry name" value="Trfase_1_rSAM/seldom-assoc"/>
</dbReference>
<accession>A0A423UJH1</accession>
<evidence type="ECO:0000313" key="2">
    <source>
        <dbReference type="EMBL" id="ROT89487.1"/>
    </source>
</evidence>
<feature type="region of interest" description="Disordered" evidence="1">
    <location>
        <begin position="61"/>
        <end position="94"/>
    </location>
</feature>
<protein>
    <submittedName>
        <fullName evidence="2">DUF2064 domain-containing protein</fullName>
    </submittedName>
</protein>
<feature type="compositionally biased region" description="Basic and acidic residues" evidence="1">
    <location>
        <begin position="79"/>
        <end position="94"/>
    </location>
</feature>
<proteinExistence type="predicted"/>
<organism evidence="2 3">
    <name type="scientific">Gordonibacter urolithinfaciens</name>
    <dbReference type="NCBI Taxonomy" id="1335613"/>
    <lineage>
        <taxon>Bacteria</taxon>
        <taxon>Bacillati</taxon>
        <taxon>Actinomycetota</taxon>
        <taxon>Coriobacteriia</taxon>
        <taxon>Eggerthellales</taxon>
        <taxon>Eggerthellaceae</taxon>
        <taxon>Gordonibacter</taxon>
    </lineage>
</organism>
<name>A0A423UJH1_9ACTN</name>
<comment type="caution">
    <text evidence="2">The sequence shown here is derived from an EMBL/GenBank/DDBJ whole genome shotgun (WGS) entry which is preliminary data.</text>
</comment>
<evidence type="ECO:0000256" key="1">
    <source>
        <dbReference type="SAM" id="MobiDB-lite"/>
    </source>
</evidence>
<dbReference type="AlphaFoldDB" id="A0A423UJH1"/>
<dbReference type="Pfam" id="PF09837">
    <property type="entry name" value="DUF2064"/>
    <property type="match status" value="1"/>
</dbReference>
<dbReference type="PANTHER" id="PTHR36529">
    <property type="entry name" value="SLL1095 PROTEIN"/>
    <property type="match status" value="1"/>
</dbReference>
<reference evidence="3" key="1">
    <citation type="submission" date="2018-05" db="EMBL/GenBank/DDBJ databases">
        <title>Genome Sequencing of selected type strains of the family Eggerthellaceae.</title>
        <authorList>
            <person name="Danylec N."/>
            <person name="Stoll D.A."/>
            <person name="Doetsch A."/>
            <person name="Huch M."/>
        </authorList>
    </citation>
    <scope>NUCLEOTIDE SEQUENCE [LARGE SCALE GENOMIC DNA]</scope>
    <source>
        <strain evidence="3">DSM 27213</strain>
    </source>
</reference>
<dbReference type="SUPFAM" id="SSF53448">
    <property type="entry name" value="Nucleotide-diphospho-sugar transferases"/>
    <property type="match status" value="1"/>
</dbReference>
<dbReference type="InterPro" id="IPR029044">
    <property type="entry name" value="Nucleotide-diphossugar_trans"/>
</dbReference>
<sequence>MNLRDGRSGRGGHAALLAHFAKARRTAWPPLPLRPRGCCEGRWAGGGTQLRDRLRLEGVQPAGPSVVRGGATKKNCRARMHERETTDKNDEKENVPMAEKKQALLLFSKPPVPGMVKTRLTTEHDGFLSPAQAAEFFKRSLYDVSELAMHALMELQMENDAAVAADPSVDKVTYDFFVSTTPAENVELMKETYDAIGPWPMEIHYMTDKGATFDDHFDYAFKEIFAQGYEHIVSVGGDIPTMPKSHIVQAFQWLDYFQSIGKPGFVQAPCQECGTSLVGFSHNTPMDHQGVYYNLDGRPALDGYMEKLEERDVPSAFLSPVADIDEKTDLAHAISCMRAIKQAAAFQTDLFVPQRVLDWVDYMGIQVITPPNDEHDPRQYIDQE</sequence>
<dbReference type="Proteomes" id="UP000285258">
    <property type="component" value="Unassembled WGS sequence"/>
</dbReference>